<evidence type="ECO:0000256" key="5">
    <source>
        <dbReference type="ARBA" id="ARBA00022835"/>
    </source>
</evidence>
<dbReference type="InterPro" id="IPR036397">
    <property type="entry name" value="RNaseH_sf"/>
</dbReference>
<name>M7T4P4_EUTLA</name>
<sequence length="874" mass="98973">MDPSQDFKSLQENIQAALITATRTTNQLAAEDLSFQKTSNPAVEDHLDETNAHLLELASSLIKSAAKGTDLKASELEDADDIDVHWSRIVDVVDTLLEKADTCLDEYTGLIKRKAAPTEETGPLPKKSKSHNLDHSIRRANILKPQNIFEVKANNFDTSPWKPLLTTKPHALVPLDESLKTFTDENQSTQYDYSIFLPYFLLQGPLERQVSVTPEEEAKNKRLFLKKRNQKLNELKCKGSVRGADGSFRYKHPYETEILNLKYPEHVFQTREPIKYQPIESTTAIYVDTYEGVLEMLEELKQATEIAIDTEHHDFRTYYGLLSLMQISTREKDWIIDTLQPWRHKLEVLNEVFADPKIVKVLQGAYMDILWLQRDCGLYIVGLFDTYEAAVSLGYPGRGLAYLLKRFVDFDADKKYQLADWRIRPIPEEMFYYARSDTHYLLYIYDMIRNELLENSDRSNPELDLISQVLDRSKETSLRRHEKIAYDAEGGHGAFGWLNLLIKNSSGTFSKEQFAVFRAVHKWRDDVARREDEDPLFILPNGTLFDIARRLPPDPKALHSTFGHNTSHVAKREVADLFKVIAKAKAEGINGPSVVDVFRRTSTTSSVAIGAVAQSVFPQLRNSEKDNVLETEELVSQNSQLWGKVTLSSRWDEGSASVNKPAQSLHFSLPWAHMLEDVTIGTDQLPDIAKTASTEATDRLNAAPQAEPNVEEKVESEFTLKTGRKRKAPQSESEDEDDEIEIEESSKRNAAEEMEVDSEEEKAARKKAKKAEKLARKKEKVAAKKAAKRAAREAKNFEGLPDGEAEEEEDYQPFDYTQAQSVFNTKRGGANGKAGADAKAAKFNPYTNAMMADGPKPARRMHGEKTGKSATFKR</sequence>
<protein>
    <submittedName>
        <fullName evidence="11">Putative exosome complex exonuclease rrp protein</fullName>
    </submittedName>
</protein>
<dbReference type="Pfam" id="PF08066">
    <property type="entry name" value="PMC2NT"/>
    <property type="match status" value="1"/>
</dbReference>
<dbReference type="eggNOG" id="KOG2206">
    <property type="taxonomic scope" value="Eukaryota"/>
</dbReference>
<dbReference type="GO" id="GO:0003727">
    <property type="term" value="F:single-stranded RNA binding"/>
    <property type="evidence" value="ECO:0007669"/>
    <property type="project" value="TreeGrafter"/>
</dbReference>
<dbReference type="SMART" id="SM00341">
    <property type="entry name" value="HRDC"/>
    <property type="match status" value="1"/>
</dbReference>
<gene>
    <name evidence="11" type="ORF">UCREL1_8254</name>
</gene>
<dbReference type="GO" id="GO:0071044">
    <property type="term" value="P:histone mRNA catabolic process"/>
    <property type="evidence" value="ECO:0007669"/>
    <property type="project" value="TreeGrafter"/>
</dbReference>
<dbReference type="GO" id="GO:0071039">
    <property type="term" value="P:nuclear polyadenylation-dependent CUT catabolic process"/>
    <property type="evidence" value="ECO:0007669"/>
    <property type="project" value="TreeGrafter"/>
</dbReference>
<evidence type="ECO:0000256" key="8">
    <source>
        <dbReference type="ARBA" id="ARBA00043957"/>
    </source>
</evidence>
<dbReference type="GO" id="GO:0000166">
    <property type="term" value="F:nucleotide binding"/>
    <property type="evidence" value="ECO:0007669"/>
    <property type="project" value="InterPro"/>
</dbReference>
<dbReference type="SUPFAM" id="SSF53098">
    <property type="entry name" value="Ribonuclease H-like"/>
    <property type="match status" value="1"/>
</dbReference>
<evidence type="ECO:0000256" key="7">
    <source>
        <dbReference type="ARBA" id="ARBA00023242"/>
    </source>
</evidence>
<keyword evidence="12" id="KW-1185">Reference proteome</keyword>
<keyword evidence="5" id="KW-0271">Exosome</keyword>
<dbReference type="GO" id="GO:0000467">
    <property type="term" value="P:exonucleolytic trimming to generate mature 3'-end of 5.8S rRNA from tricistronic rRNA transcript (SSU-rRNA, 5.8S rRNA, LSU-rRNA)"/>
    <property type="evidence" value="ECO:0007669"/>
    <property type="project" value="InterPro"/>
</dbReference>
<dbReference type="Pfam" id="PF00570">
    <property type="entry name" value="HRDC"/>
    <property type="match status" value="1"/>
</dbReference>
<evidence type="ECO:0000313" key="11">
    <source>
        <dbReference type="EMBL" id="EMR64781.1"/>
    </source>
</evidence>
<evidence type="ECO:0000256" key="2">
    <source>
        <dbReference type="ARBA" id="ARBA00022552"/>
    </source>
</evidence>
<dbReference type="CDD" id="cd06147">
    <property type="entry name" value="Rrp6p_like_exo"/>
    <property type="match status" value="1"/>
</dbReference>
<dbReference type="Gene3D" id="1.10.150.80">
    <property type="entry name" value="HRDC domain"/>
    <property type="match status" value="1"/>
</dbReference>
<dbReference type="InterPro" id="IPR045092">
    <property type="entry name" value="Rrp6-like"/>
</dbReference>
<evidence type="ECO:0000256" key="3">
    <source>
        <dbReference type="ARBA" id="ARBA00022722"/>
    </source>
</evidence>
<dbReference type="GO" id="GO:0005730">
    <property type="term" value="C:nucleolus"/>
    <property type="evidence" value="ECO:0007669"/>
    <property type="project" value="TreeGrafter"/>
</dbReference>
<organism evidence="11 12">
    <name type="scientific">Eutypa lata (strain UCR-EL1)</name>
    <name type="common">Grapevine dieback disease fungus</name>
    <name type="synonym">Eutypa armeniacae</name>
    <dbReference type="NCBI Taxonomy" id="1287681"/>
    <lineage>
        <taxon>Eukaryota</taxon>
        <taxon>Fungi</taxon>
        <taxon>Dikarya</taxon>
        <taxon>Ascomycota</taxon>
        <taxon>Pezizomycotina</taxon>
        <taxon>Sordariomycetes</taxon>
        <taxon>Xylariomycetidae</taxon>
        <taxon>Xylariales</taxon>
        <taxon>Diatrypaceae</taxon>
        <taxon>Eutypa</taxon>
    </lineage>
</organism>
<dbReference type="HOGENOM" id="CLU_010129_0_0_1"/>
<dbReference type="Proteomes" id="UP000012174">
    <property type="component" value="Unassembled WGS sequence"/>
</dbReference>
<dbReference type="GO" id="GO:0071037">
    <property type="term" value="P:nuclear polyadenylation-dependent snRNA catabolic process"/>
    <property type="evidence" value="ECO:0007669"/>
    <property type="project" value="TreeGrafter"/>
</dbReference>
<dbReference type="GO" id="GO:0000176">
    <property type="term" value="C:nuclear exosome (RNase complex)"/>
    <property type="evidence" value="ECO:0007669"/>
    <property type="project" value="InterPro"/>
</dbReference>
<dbReference type="SMART" id="SM00474">
    <property type="entry name" value="35EXOc"/>
    <property type="match status" value="1"/>
</dbReference>
<feature type="compositionally biased region" description="Basic residues" evidence="9">
    <location>
        <begin position="764"/>
        <end position="789"/>
    </location>
</feature>
<dbReference type="KEGG" id="ela:UCREL1_8254"/>
<feature type="region of interest" description="Disordered" evidence="9">
    <location>
        <begin position="700"/>
        <end position="874"/>
    </location>
</feature>
<evidence type="ECO:0000256" key="1">
    <source>
        <dbReference type="ARBA" id="ARBA00004123"/>
    </source>
</evidence>
<dbReference type="PANTHER" id="PTHR12124:SF47">
    <property type="entry name" value="EXOSOME COMPONENT 10"/>
    <property type="match status" value="1"/>
</dbReference>
<feature type="compositionally biased region" description="Acidic residues" evidence="9">
    <location>
        <begin position="732"/>
        <end position="743"/>
    </location>
</feature>
<dbReference type="GO" id="GO:0071036">
    <property type="term" value="P:nuclear polyadenylation-dependent snoRNA catabolic process"/>
    <property type="evidence" value="ECO:0007669"/>
    <property type="project" value="TreeGrafter"/>
</dbReference>
<keyword evidence="2" id="KW-0698">rRNA processing</keyword>
<feature type="domain" description="HRDC" evidence="10">
    <location>
        <begin position="510"/>
        <end position="591"/>
    </location>
</feature>
<dbReference type="GO" id="GO:0071051">
    <property type="term" value="P:poly(A)-dependent snoRNA 3'-end processing"/>
    <property type="evidence" value="ECO:0007669"/>
    <property type="project" value="TreeGrafter"/>
</dbReference>
<feature type="compositionally biased region" description="Acidic residues" evidence="9">
    <location>
        <begin position="801"/>
        <end position="812"/>
    </location>
</feature>
<dbReference type="Gene3D" id="3.30.420.10">
    <property type="entry name" value="Ribonuclease H-like superfamily/Ribonuclease H"/>
    <property type="match status" value="1"/>
</dbReference>
<dbReference type="InterPro" id="IPR044876">
    <property type="entry name" value="HRDC_dom_sf"/>
</dbReference>
<dbReference type="InterPro" id="IPR012588">
    <property type="entry name" value="Exosome-assoc_fac_Rrp6_N"/>
</dbReference>
<dbReference type="AlphaFoldDB" id="M7T4P4"/>
<comment type="similarity">
    <text evidence="8">Belongs to the exosome component 10/RRP6 family.</text>
</comment>
<keyword evidence="6 11" id="KW-0269">Exonuclease</keyword>
<accession>M7T4P4</accession>
<dbReference type="PROSITE" id="PS50967">
    <property type="entry name" value="HRDC"/>
    <property type="match status" value="1"/>
</dbReference>
<reference evidence="12" key="1">
    <citation type="journal article" date="2013" name="Genome Announc.">
        <title>Draft genome sequence of the grapevine dieback fungus Eutypa lata UCR-EL1.</title>
        <authorList>
            <person name="Blanco-Ulate B."/>
            <person name="Rolshausen P.E."/>
            <person name="Cantu D."/>
        </authorList>
    </citation>
    <scope>NUCLEOTIDE SEQUENCE [LARGE SCALE GENOMIC DNA]</scope>
    <source>
        <strain evidence="12">UCR-EL1</strain>
    </source>
</reference>
<dbReference type="OrthoDB" id="2250022at2759"/>
<evidence type="ECO:0000256" key="4">
    <source>
        <dbReference type="ARBA" id="ARBA00022801"/>
    </source>
</evidence>
<evidence type="ECO:0000313" key="12">
    <source>
        <dbReference type="Proteomes" id="UP000012174"/>
    </source>
</evidence>
<keyword evidence="7" id="KW-0539">Nucleus</keyword>
<dbReference type="EMBL" id="KB707001">
    <property type="protein sequence ID" value="EMR64781.1"/>
    <property type="molecule type" value="Genomic_DNA"/>
</dbReference>
<dbReference type="GO" id="GO:0071038">
    <property type="term" value="P:TRAMP-dependent tRNA surveillance pathway"/>
    <property type="evidence" value="ECO:0007669"/>
    <property type="project" value="TreeGrafter"/>
</dbReference>
<dbReference type="PANTHER" id="PTHR12124">
    <property type="entry name" value="POLYMYOSITIS/SCLERODERMA AUTOANTIGEN-RELATED"/>
    <property type="match status" value="1"/>
</dbReference>
<dbReference type="SUPFAM" id="SSF47819">
    <property type="entry name" value="HRDC-like"/>
    <property type="match status" value="1"/>
</dbReference>
<feature type="compositionally biased region" description="Polar residues" evidence="9">
    <location>
        <begin position="815"/>
        <end position="824"/>
    </location>
</feature>
<dbReference type="InterPro" id="IPR002562">
    <property type="entry name" value="3'-5'_exonuclease_dom"/>
</dbReference>
<dbReference type="GO" id="GO:0071035">
    <property type="term" value="P:nuclear polyadenylation-dependent rRNA catabolic process"/>
    <property type="evidence" value="ECO:0007669"/>
    <property type="project" value="TreeGrafter"/>
</dbReference>
<comment type="subcellular location">
    <subcellularLocation>
        <location evidence="1">Nucleus</location>
    </subcellularLocation>
</comment>
<feature type="compositionally biased region" description="Low complexity" evidence="9">
    <location>
        <begin position="833"/>
        <end position="842"/>
    </location>
</feature>
<dbReference type="OMA" id="TMDIIWL"/>
<evidence type="ECO:0000256" key="6">
    <source>
        <dbReference type="ARBA" id="ARBA00022839"/>
    </source>
</evidence>
<dbReference type="InterPro" id="IPR010997">
    <property type="entry name" value="HRDC-like_sf"/>
</dbReference>
<dbReference type="InterPro" id="IPR049559">
    <property type="entry name" value="Rrp6p-like_exo"/>
</dbReference>
<keyword evidence="3" id="KW-0540">Nuclease</keyword>
<dbReference type="GO" id="GO:0071040">
    <property type="term" value="P:nuclear polyadenylation-dependent antisense transcript catabolic process"/>
    <property type="evidence" value="ECO:0007669"/>
    <property type="project" value="TreeGrafter"/>
</dbReference>
<dbReference type="GO" id="GO:0000175">
    <property type="term" value="F:3'-5'-RNA exonuclease activity"/>
    <property type="evidence" value="ECO:0007669"/>
    <property type="project" value="InterPro"/>
</dbReference>
<keyword evidence="4" id="KW-0378">Hydrolase</keyword>
<dbReference type="Pfam" id="PF01612">
    <property type="entry name" value="DNA_pol_A_exo1"/>
    <property type="match status" value="1"/>
</dbReference>
<evidence type="ECO:0000256" key="9">
    <source>
        <dbReference type="SAM" id="MobiDB-lite"/>
    </source>
</evidence>
<proteinExistence type="inferred from homology"/>
<dbReference type="InterPro" id="IPR002121">
    <property type="entry name" value="HRDC_dom"/>
</dbReference>
<evidence type="ECO:0000259" key="10">
    <source>
        <dbReference type="PROSITE" id="PS50967"/>
    </source>
</evidence>
<dbReference type="InterPro" id="IPR012337">
    <property type="entry name" value="RNaseH-like_sf"/>
</dbReference>
<dbReference type="STRING" id="1287681.M7T4P4"/>